<dbReference type="InterPro" id="IPR000595">
    <property type="entry name" value="cNMP-bd_dom"/>
</dbReference>
<evidence type="ECO:0000313" key="4">
    <source>
        <dbReference type="Proteomes" id="UP001153620"/>
    </source>
</evidence>
<keyword evidence="1" id="KW-0472">Membrane</keyword>
<dbReference type="PANTHER" id="PTHR45689">
    <property type="entry name" value="I[[H]] CHANNEL, ISOFORM E"/>
    <property type="match status" value="1"/>
</dbReference>
<dbReference type="GO" id="GO:0005249">
    <property type="term" value="F:voltage-gated potassium channel activity"/>
    <property type="evidence" value="ECO:0007669"/>
    <property type="project" value="TreeGrafter"/>
</dbReference>
<dbReference type="InterPro" id="IPR014710">
    <property type="entry name" value="RmlC-like_jellyroll"/>
</dbReference>
<dbReference type="InterPro" id="IPR018490">
    <property type="entry name" value="cNMP-bd_dom_sf"/>
</dbReference>
<evidence type="ECO:0000313" key="3">
    <source>
        <dbReference type="EMBL" id="CAG9801630.1"/>
    </source>
</evidence>
<dbReference type="PANTHER" id="PTHR45689:SF14">
    <property type="entry name" value="CYCLIC NUCLEOTIDE-GATED CATION CHANNEL SUBUNIT A-LIKE PROTEIN"/>
    <property type="match status" value="1"/>
</dbReference>
<feature type="domain" description="Cyclic nucleotide-binding" evidence="2">
    <location>
        <begin position="304"/>
        <end position="423"/>
    </location>
</feature>
<accession>A0A9N9WPW3</accession>
<feature type="transmembrane region" description="Helical" evidence="1">
    <location>
        <begin position="120"/>
        <end position="142"/>
    </location>
</feature>
<dbReference type="Proteomes" id="UP001153620">
    <property type="component" value="Chromosome 1"/>
</dbReference>
<sequence>MNKSRIRLFNDQQTKRIVLDGRKIARHYIRNYFWIDVLSSIPDRLILIWFFGSDDLIYGNDINECLNTSRNSLGSCFWDIASILSLLKIIQLPLFFKYLTNYLEDQHKRSEFTIKIIKNIFTIIICYHFTVCLHFLILRIFASSPDYVGIITGSSGKSSLIEKSFWTDTNDVEKYIICFFYTTYTLTLFASTIEEKSQVDMTVGIIFTLIGFSLHIWLVSEAYMYLTTSYGPCLGFQEIRYQLGAYIAFKHIPKSIQLRILSYYDFSFKDKFYSKEQISTLLGGELRQSIAIEICQEHLWNSYIFKTLPENLLKPIASCMVEETYLQNDIISRNDFNHGQKLYFIVHGTVAVYTKDGNEMAHLYDRNMFGAMEFLQYRESITCMYYVAAEECLILILQKTDFMRIMAENTELINQMRKFLNEESVEKTVYDNENGTSSSNTRKKVII</sequence>
<dbReference type="GO" id="GO:0098855">
    <property type="term" value="C:HCN channel complex"/>
    <property type="evidence" value="ECO:0007669"/>
    <property type="project" value="TreeGrafter"/>
</dbReference>
<feature type="transmembrane region" description="Helical" evidence="1">
    <location>
        <begin position="32"/>
        <end position="51"/>
    </location>
</feature>
<dbReference type="SUPFAM" id="SSF51206">
    <property type="entry name" value="cAMP-binding domain-like"/>
    <property type="match status" value="1"/>
</dbReference>
<keyword evidence="1" id="KW-1133">Transmembrane helix</keyword>
<dbReference type="Gene3D" id="2.60.120.10">
    <property type="entry name" value="Jelly Rolls"/>
    <property type="match status" value="1"/>
</dbReference>
<keyword evidence="1" id="KW-0812">Transmembrane</keyword>
<reference evidence="3" key="2">
    <citation type="submission" date="2022-10" db="EMBL/GenBank/DDBJ databases">
        <authorList>
            <consortium name="ENA_rothamsted_submissions"/>
            <consortium name="culmorum"/>
            <person name="King R."/>
        </authorList>
    </citation>
    <scope>NUCLEOTIDE SEQUENCE</scope>
</reference>
<proteinExistence type="predicted"/>
<dbReference type="GO" id="GO:0003254">
    <property type="term" value="P:regulation of membrane depolarization"/>
    <property type="evidence" value="ECO:0007669"/>
    <property type="project" value="TreeGrafter"/>
</dbReference>
<dbReference type="Gene3D" id="1.10.287.630">
    <property type="entry name" value="Helix hairpin bin"/>
    <property type="match status" value="1"/>
</dbReference>
<dbReference type="EMBL" id="OU895877">
    <property type="protein sequence ID" value="CAG9801630.1"/>
    <property type="molecule type" value="Genomic_DNA"/>
</dbReference>
<dbReference type="InterPro" id="IPR051413">
    <property type="entry name" value="K/Na_HCN_channel"/>
</dbReference>
<feature type="transmembrane region" description="Helical" evidence="1">
    <location>
        <begin position="205"/>
        <end position="226"/>
    </location>
</feature>
<evidence type="ECO:0000259" key="2">
    <source>
        <dbReference type="PROSITE" id="PS50042"/>
    </source>
</evidence>
<dbReference type="Pfam" id="PF00027">
    <property type="entry name" value="cNMP_binding"/>
    <property type="match status" value="1"/>
</dbReference>
<keyword evidence="4" id="KW-1185">Reference proteome</keyword>
<reference evidence="3" key="1">
    <citation type="submission" date="2022-01" db="EMBL/GenBank/DDBJ databases">
        <authorList>
            <person name="King R."/>
        </authorList>
    </citation>
    <scope>NUCLEOTIDE SEQUENCE</scope>
</reference>
<dbReference type="AlphaFoldDB" id="A0A9N9WPW3"/>
<feature type="transmembrane region" description="Helical" evidence="1">
    <location>
        <begin position="174"/>
        <end position="193"/>
    </location>
</feature>
<dbReference type="CDD" id="cd00038">
    <property type="entry name" value="CAP_ED"/>
    <property type="match status" value="1"/>
</dbReference>
<feature type="transmembrane region" description="Helical" evidence="1">
    <location>
        <begin position="77"/>
        <end position="99"/>
    </location>
</feature>
<dbReference type="GO" id="GO:0035725">
    <property type="term" value="P:sodium ion transmembrane transport"/>
    <property type="evidence" value="ECO:0007669"/>
    <property type="project" value="TreeGrafter"/>
</dbReference>
<dbReference type="PROSITE" id="PS50042">
    <property type="entry name" value="CNMP_BINDING_3"/>
    <property type="match status" value="1"/>
</dbReference>
<name>A0A9N9WPW3_9DIPT</name>
<dbReference type="OrthoDB" id="2021138at2759"/>
<organism evidence="3 4">
    <name type="scientific">Chironomus riparius</name>
    <dbReference type="NCBI Taxonomy" id="315576"/>
    <lineage>
        <taxon>Eukaryota</taxon>
        <taxon>Metazoa</taxon>
        <taxon>Ecdysozoa</taxon>
        <taxon>Arthropoda</taxon>
        <taxon>Hexapoda</taxon>
        <taxon>Insecta</taxon>
        <taxon>Pterygota</taxon>
        <taxon>Neoptera</taxon>
        <taxon>Endopterygota</taxon>
        <taxon>Diptera</taxon>
        <taxon>Nematocera</taxon>
        <taxon>Chironomoidea</taxon>
        <taxon>Chironomidae</taxon>
        <taxon>Chironominae</taxon>
        <taxon>Chironomus</taxon>
    </lineage>
</organism>
<protein>
    <recommendedName>
        <fullName evidence="2">Cyclic nucleotide-binding domain-containing protein</fullName>
    </recommendedName>
</protein>
<dbReference type="SMART" id="SM00100">
    <property type="entry name" value="cNMP"/>
    <property type="match status" value="1"/>
</dbReference>
<gene>
    <name evidence="3" type="ORF">CHIRRI_LOCUS4552</name>
</gene>
<evidence type="ECO:0000256" key="1">
    <source>
        <dbReference type="SAM" id="Phobius"/>
    </source>
</evidence>